<organism evidence="1 2">
    <name type="scientific">Paramarasmius palmivorus</name>
    <dbReference type="NCBI Taxonomy" id="297713"/>
    <lineage>
        <taxon>Eukaryota</taxon>
        <taxon>Fungi</taxon>
        <taxon>Dikarya</taxon>
        <taxon>Basidiomycota</taxon>
        <taxon>Agaricomycotina</taxon>
        <taxon>Agaricomycetes</taxon>
        <taxon>Agaricomycetidae</taxon>
        <taxon>Agaricales</taxon>
        <taxon>Marasmiineae</taxon>
        <taxon>Marasmiaceae</taxon>
        <taxon>Paramarasmius</taxon>
    </lineage>
</organism>
<dbReference type="Proteomes" id="UP001383192">
    <property type="component" value="Unassembled WGS sequence"/>
</dbReference>
<dbReference type="AlphaFoldDB" id="A0AAW0DLD1"/>
<comment type="caution">
    <text evidence="1">The sequence shown here is derived from an EMBL/GenBank/DDBJ whole genome shotgun (WGS) entry which is preliminary data.</text>
</comment>
<reference evidence="1 2" key="1">
    <citation type="submission" date="2024-01" db="EMBL/GenBank/DDBJ databases">
        <title>A draft genome for a cacao thread blight-causing isolate of Paramarasmius palmivorus.</title>
        <authorList>
            <person name="Baruah I.K."/>
            <person name="Bukari Y."/>
            <person name="Amoako-Attah I."/>
            <person name="Meinhardt L.W."/>
            <person name="Bailey B.A."/>
            <person name="Cohen S.P."/>
        </authorList>
    </citation>
    <scope>NUCLEOTIDE SEQUENCE [LARGE SCALE GENOMIC DNA]</scope>
    <source>
        <strain evidence="1 2">GH-12</strain>
    </source>
</reference>
<gene>
    <name evidence="1" type="ORF">VNI00_005139</name>
</gene>
<protein>
    <recommendedName>
        <fullName evidence="3">ABC transmembrane type-1 domain-containing protein</fullName>
    </recommendedName>
</protein>
<evidence type="ECO:0000313" key="1">
    <source>
        <dbReference type="EMBL" id="KAK7051027.1"/>
    </source>
</evidence>
<sequence length="270" mass="30100">MVTSHPPSTIDFQASFDDAIERPHVHRSADFAGYHNCALDLRGSQTIQYIAYGAYGAMFRWLHLQFLDSVVLHRVESVWYNILHALRIYQTVRYGLQLQSFADSRPSSTAVLYSRGLSTTQVGRVVHFVQIEHQMVPWCQEILLDIVTPCGAIFSSWFIAYTVAYLAKSSASGLLADTLVPVTGMSFAINKARTYLGRAVHRAAHSPSLVFEARPGRQQSDNEFGHPMNPISIHVAQVSDTNSNIDLGSIEDRTRCAEKLQTSVVTTPPF</sequence>
<proteinExistence type="predicted"/>
<keyword evidence="2" id="KW-1185">Reference proteome</keyword>
<dbReference type="EMBL" id="JAYKXP010000014">
    <property type="protein sequence ID" value="KAK7051027.1"/>
    <property type="molecule type" value="Genomic_DNA"/>
</dbReference>
<evidence type="ECO:0000313" key="2">
    <source>
        <dbReference type="Proteomes" id="UP001383192"/>
    </source>
</evidence>
<accession>A0AAW0DLD1</accession>
<evidence type="ECO:0008006" key="3">
    <source>
        <dbReference type="Google" id="ProtNLM"/>
    </source>
</evidence>
<name>A0AAW0DLD1_9AGAR</name>